<dbReference type="GO" id="GO:0016740">
    <property type="term" value="F:transferase activity"/>
    <property type="evidence" value="ECO:0007669"/>
    <property type="project" value="UniProtKB-KW"/>
</dbReference>
<keyword evidence="1" id="KW-0067">ATP-binding</keyword>
<dbReference type="GO" id="GO:0070681">
    <property type="term" value="P:glutaminyl-tRNAGln biosynthesis via transamidation"/>
    <property type="evidence" value="ECO:0007669"/>
    <property type="project" value="TreeGrafter"/>
</dbReference>
<dbReference type="PANTHER" id="PTHR15004">
    <property type="entry name" value="GLUTAMYL-TRNA(GLN) AMIDOTRANSFERASE SUBUNIT C, MITOCHONDRIAL"/>
    <property type="match status" value="1"/>
</dbReference>
<dbReference type="GO" id="GO:0006412">
    <property type="term" value="P:translation"/>
    <property type="evidence" value="ECO:0007669"/>
    <property type="project" value="UniProtKB-UniRule"/>
</dbReference>
<evidence type="ECO:0000256" key="1">
    <source>
        <dbReference type="HAMAP-Rule" id="MF_00122"/>
    </source>
</evidence>
<dbReference type="Proteomes" id="UP000234329">
    <property type="component" value="Unassembled WGS sequence"/>
</dbReference>
<dbReference type="GO" id="GO:0005524">
    <property type="term" value="F:ATP binding"/>
    <property type="evidence" value="ECO:0007669"/>
    <property type="project" value="UniProtKB-KW"/>
</dbReference>
<comment type="catalytic activity">
    <reaction evidence="1">
        <text>L-glutamyl-tRNA(Gln) + L-glutamine + ATP + H2O = L-glutaminyl-tRNA(Gln) + L-glutamate + ADP + phosphate + H(+)</text>
        <dbReference type="Rhea" id="RHEA:17521"/>
        <dbReference type="Rhea" id="RHEA-COMP:9681"/>
        <dbReference type="Rhea" id="RHEA-COMP:9684"/>
        <dbReference type="ChEBI" id="CHEBI:15377"/>
        <dbReference type="ChEBI" id="CHEBI:15378"/>
        <dbReference type="ChEBI" id="CHEBI:29985"/>
        <dbReference type="ChEBI" id="CHEBI:30616"/>
        <dbReference type="ChEBI" id="CHEBI:43474"/>
        <dbReference type="ChEBI" id="CHEBI:58359"/>
        <dbReference type="ChEBI" id="CHEBI:78520"/>
        <dbReference type="ChEBI" id="CHEBI:78521"/>
        <dbReference type="ChEBI" id="CHEBI:456216"/>
    </reaction>
</comment>
<keyword evidence="1" id="KW-0436">Ligase</keyword>
<dbReference type="SUPFAM" id="SSF141000">
    <property type="entry name" value="Glu-tRNAGln amidotransferase C subunit"/>
    <property type="match status" value="1"/>
</dbReference>
<gene>
    <name evidence="1" type="primary">gatC</name>
    <name evidence="2" type="ORF">B1757_03625</name>
</gene>
<evidence type="ECO:0000313" key="2">
    <source>
        <dbReference type="EMBL" id="PKY11582.1"/>
    </source>
</evidence>
<name>A0A2I1DNY6_9PROT</name>
<dbReference type="AlphaFoldDB" id="A0A2I1DNY6"/>
<keyword evidence="1" id="KW-0547">Nucleotide-binding</keyword>
<sequence>MAFDQDAVRRTAHLARMALPQEEVPAVAGQLEKIMTMVEALRAIPTEGVMPMAHPLDLEQALRPDQIANADQRQRLMASAPAAEHGLFLVPKVIE</sequence>
<dbReference type="EMBL" id="MXAV01000010">
    <property type="protein sequence ID" value="PKY11582.1"/>
    <property type="molecule type" value="Genomic_DNA"/>
</dbReference>
<keyword evidence="1" id="KW-0648">Protein biosynthesis</keyword>
<comment type="similarity">
    <text evidence="1">Belongs to the GatC family.</text>
</comment>
<comment type="catalytic activity">
    <reaction evidence="1">
        <text>L-aspartyl-tRNA(Asn) + L-glutamine + ATP + H2O = L-asparaginyl-tRNA(Asn) + L-glutamate + ADP + phosphate + 2 H(+)</text>
        <dbReference type="Rhea" id="RHEA:14513"/>
        <dbReference type="Rhea" id="RHEA-COMP:9674"/>
        <dbReference type="Rhea" id="RHEA-COMP:9677"/>
        <dbReference type="ChEBI" id="CHEBI:15377"/>
        <dbReference type="ChEBI" id="CHEBI:15378"/>
        <dbReference type="ChEBI" id="CHEBI:29985"/>
        <dbReference type="ChEBI" id="CHEBI:30616"/>
        <dbReference type="ChEBI" id="CHEBI:43474"/>
        <dbReference type="ChEBI" id="CHEBI:58359"/>
        <dbReference type="ChEBI" id="CHEBI:78515"/>
        <dbReference type="ChEBI" id="CHEBI:78516"/>
        <dbReference type="ChEBI" id="CHEBI:456216"/>
    </reaction>
</comment>
<dbReference type="GO" id="GO:0050566">
    <property type="term" value="F:asparaginyl-tRNA synthase (glutamine-hydrolyzing) activity"/>
    <property type="evidence" value="ECO:0007669"/>
    <property type="project" value="RHEA"/>
</dbReference>
<keyword evidence="2" id="KW-0808">Transferase</keyword>
<dbReference type="InParanoid" id="A0A2I1DNY6"/>
<dbReference type="InterPro" id="IPR003837">
    <property type="entry name" value="GatC"/>
</dbReference>
<dbReference type="GO" id="GO:0050567">
    <property type="term" value="F:glutaminyl-tRNA synthase (glutamine-hydrolyzing) activity"/>
    <property type="evidence" value="ECO:0007669"/>
    <property type="project" value="UniProtKB-UniRule"/>
</dbReference>
<dbReference type="InterPro" id="IPR036113">
    <property type="entry name" value="Asp/Glu-ADT_sf_sub_c"/>
</dbReference>
<dbReference type="EC" id="6.3.5.-" evidence="1"/>
<comment type="function">
    <text evidence="1">Allows the formation of correctly charged Asn-tRNA(Asn) or Gln-tRNA(Gln) through the transamidation of misacylated Asp-tRNA(Asn) or Glu-tRNA(Gln) in organisms which lack either or both of asparaginyl-tRNA or glutaminyl-tRNA synthetases. The reaction takes place in the presence of glutamine and ATP through an activated phospho-Asp-tRNA(Asn) or phospho-Glu-tRNA(Gln).</text>
</comment>
<evidence type="ECO:0000313" key="3">
    <source>
        <dbReference type="Proteomes" id="UP000234329"/>
    </source>
</evidence>
<dbReference type="Gene3D" id="1.10.20.60">
    <property type="entry name" value="Glu-tRNAGln amidotransferase C subunit, N-terminal domain"/>
    <property type="match status" value="1"/>
</dbReference>
<dbReference type="NCBIfam" id="TIGR00135">
    <property type="entry name" value="gatC"/>
    <property type="match status" value="1"/>
</dbReference>
<reference evidence="2 3" key="1">
    <citation type="submission" date="2017-03" db="EMBL/GenBank/DDBJ databases">
        <title>Draft genime sequence of the acidophilic sulfur-oxidizing bacterium Acidithiobacillus sp. SH, isolated from seawater.</title>
        <authorList>
            <person name="Sharmin S."/>
            <person name="Tokuhisa M."/>
            <person name="Kanao T."/>
            <person name="Kamimura K."/>
        </authorList>
    </citation>
    <scope>NUCLEOTIDE SEQUENCE [LARGE SCALE GENOMIC DNA]</scope>
    <source>
        <strain evidence="2 3">SH</strain>
    </source>
</reference>
<dbReference type="HAMAP" id="MF_00122">
    <property type="entry name" value="GatC"/>
    <property type="match status" value="1"/>
</dbReference>
<accession>A0A2I1DNY6</accession>
<dbReference type="OrthoDB" id="9813938at2"/>
<comment type="caution">
    <text evidence="2">The sequence shown here is derived from an EMBL/GenBank/DDBJ whole genome shotgun (WGS) entry which is preliminary data.</text>
</comment>
<keyword evidence="3" id="KW-1185">Reference proteome</keyword>
<dbReference type="PANTHER" id="PTHR15004:SF0">
    <property type="entry name" value="GLUTAMYL-TRNA(GLN) AMIDOTRANSFERASE SUBUNIT C, MITOCHONDRIAL"/>
    <property type="match status" value="1"/>
</dbReference>
<comment type="subunit">
    <text evidence="1">Heterotrimer of A, B and C subunits.</text>
</comment>
<dbReference type="GO" id="GO:0006450">
    <property type="term" value="P:regulation of translational fidelity"/>
    <property type="evidence" value="ECO:0007669"/>
    <property type="project" value="InterPro"/>
</dbReference>
<protein>
    <recommendedName>
        <fullName evidence="1">Aspartyl/glutamyl-tRNA(Asn/Gln) amidotransferase subunit C</fullName>
        <shortName evidence="1">Asp/Glu-ADT subunit C</shortName>
        <ecNumber evidence="1">6.3.5.-</ecNumber>
    </recommendedName>
</protein>
<dbReference type="Pfam" id="PF02686">
    <property type="entry name" value="GatC"/>
    <property type="match status" value="1"/>
</dbReference>
<proteinExistence type="inferred from homology"/>
<dbReference type="RefSeq" id="WP_101537029.1">
    <property type="nucleotide sequence ID" value="NZ_MXAV01000010.1"/>
</dbReference>
<organism evidence="2 3">
    <name type="scientific">Acidithiobacillus marinus</name>
    <dbReference type="NCBI Taxonomy" id="187490"/>
    <lineage>
        <taxon>Bacteria</taxon>
        <taxon>Pseudomonadati</taxon>
        <taxon>Pseudomonadota</taxon>
        <taxon>Acidithiobacillia</taxon>
        <taxon>Acidithiobacillales</taxon>
        <taxon>Acidithiobacillaceae</taxon>
        <taxon>Acidithiobacillus</taxon>
    </lineage>
</organism>